<feature type="region of interest" description="Disordered" evidence="1">
    <location>
        <begin position="645"/>
        <end position="712"/>
    </location>
</feature>
<evidence type="ECO:0000259" key="2">
    <source>
        <dbReference type="PROSITE" id="PS50191"/>
    </source>
</evidence>
<dbReference type="Pfam" id="PF00650">
    <property type="entry name" value="CRAL_TRIO"/>
    <property type="match status" value="1"/>
</dbReference>
<accession>A0A1D3CR14</accession>
<dbReference type="Gene3D" id="3.40.525.10">
    <property type="entry name" value="CRAL-TRIO lipid binding domain"/>
    <property type="match status" value="1"/>
</dbReference>
<proteinExistence type="predicted"/>
<reference evidence="3 4" key="1">
    <citation type="journal article" date="2016" name="BMC Genomics">
        <title>Comparative genomics reveals Cyclospora cayetanensis possesses coccidia-like metabolism and invasion components but unique surface antigens.</title>
        <authorList>
            <person name="Liu S."/>
            <person name="Wang L."/>
            <person name="Zheng H."/>
            <person name="Xu Z."/>
            <person name="Roellig D.M."/>
            <person name="Li N."/>
            <person name="Frace M.A."/>
            <person name="Tang K."/>
            <person name="Arrowood M.J."/>
            <person name="Moss D.M."/>
            <person name="Zhang L."/>
            <person name="Feng Y."/>
            <person name="Xiao L."/>
        </authorList>
    </citation>
    <scope>NUCLEOTIDE SEQUENCE [LARGE SCALE GENOMIC DNA]</scope>
    <source>
        <strain evidence="3 4">CHN_HEN01</strain>
    </source>
</reference>
<dbReference type="InterPro" id="IPR001251">
    <property type="entry name" value="CRAL-TRIO_dom"/>
</dbReference>
<dbReference type="InterPro" id="IPR036865">
    <property type="entry name" value="CRAL-TRIO_dom_sf"/>
</dbReference>
<dbReference type="InParanoid" id="A0A1D3CR14"/>
<dbReference type="AlphaFoldDB" id="A0A1D3CR14"/>
<dbReference type="PANTHER" id="PTHR46818:SF1">
    <property type="entry name" value="CHROMOSOME UNDETERMINED SCAFFOLD_125, WHOLE GENOME SHOTGUN SEQUENCE"/>
    <property type="match status" value="1"/>
</dbReference>
<dbReference type="VEuPathDB" id="ToxoDB:LOC34618466"/>
<dbReference type="Proteomes" id="UP000095192">
    <property type="component" value="Unassembled WGS sequence"/>
</dbReference>
<comment type="caution">
    <text evidence="3">The sequence shown here is derived from an EMBL/GenBank/DDBJ whole genome shotgun (WGS) entry which is preliminary data.</text>
</comment>
<name>A0A1D3CR14_9EIME</name>
<feature type="compositionally biased region" description="Pro residues" evidence="1">
    <location>
        <begin position="703"/>
        <end position="712"/>
    </location>
</feature>
<feature type="domain" description="CRAL-TRIO" evidence="2">
    <location>
        <begin position="251"/>
        <end position="497"/>
    </location>
</feature>
<evidence type="ECO:0000313" key="4">
    <source>
        <dbReference type="Proteomes" id="UP000095192"/>
    </source>
</evidence>
<protein>
    <submittedName>
        <fullName evidence="3">CRAL trio domain-containing protein</fullName>
    </submittedName>
</protein>
<organism evidence="3 4">
    <name type="scientific">Cyclospora cayetanensis</name>
    <dbReference type="NCBI Taxonomy" id="88456"/>
    <lineage>
        <taxon>Eukaryota</taxon>
        <taxon>Sar</taxon>
        <taxon>Alveolata</taxon>
        <taxon>Apicomplexa</taxon>
        <taxon>Conoidasida</taxon>
        <taxon>Coccidia</taxon>
        <taxon>Eucoccidiorida</taxon>
        <taxon>Eimeriorina</taxon>
        <taxon>Eimeriidae</taxon>
        <taxon>Cyclospora</taxon>
    </lineage>
</organism>
<evidence type="ECO:0000313" key="3">
    <source>
        <dbReference type="EMBL" id="OEH73644.1"/>
    </source>
</evidence>
<gene>
    <name evidence="3" type="ORF">cyc_01462</name>
</gene>
<sequence>MPRSLKGSVSRSTLAVYQLPHPPTFTGNDVEARLEKRLGSVVSYYRLRRHGGCSGVEIALRERLLKFQHSRVRAMTDARALDASAAAGEGGEATGSGVCTPGCRAVARFRDVLMKASTVPAEELPEFGWKIPLVTSCEPSPFCIPQEVFTFKPQETDIYKIFFMGTSKEVRIRQIFFHTPLTPEEQQWLVEFREHCRKSNWQIPLFLEPMVLRIIWLAYRKWGDHIITRSFDLAKAMVEWREGFFPLSDREEEMRAMLDKGVMFWVGRDRHLRPLLLIKLARLSKTVSPEAFKRLTIFCFEWGLRYLSKHQQKAKPARQGWWALGVRAREETPGHLGSQICCAQLDESENRHLEGERRIPVGVAGGMTSLRDVLLAYLHQFVCVGGKKASCLIPGVVETITVLLDVRGVPLHQFPISALTDMTSTLTKQYPFRLNRMLIINDSFFVQTVWNIAKQFLTEVQQQKMLFFRTGFEEELMREYTPWQLEKCYGGTRPEITEFYPFPIAPGPYTIGSEQRADPYKGGYRATDRITSMGVLWEKDCRMPIQWAPDAFSVFKDLSLPPPESVVEATVQKTEKGDSAGSAESHEGLDMTPETAAAVAAGVGAVEAAEDAAFAAAAEAAPEAGCQAQESVRVAEAAAEVAHAARGVGESGAKEAMDKATNASPDSACEAGTCHAPLAASTKPDASENAVEELKKGTSVNGAPPPQQAVSS</sequence>
<dbReference type="CDD" id="cd00170">
    <property type="entry name" value="SEC14"/>
    <property type="match status" value="1"/>
</dbReference>
<dbReference type="EMBL" id="JROU02002259">
    <property type="protein sequence ID" value="OEH73644.1"/>
    <property type="molecule type" value="Genomic_DNA"/>
</dbReference>
<dbReference type="SUPFAM" id="SSF52087">
    <property type="entry name" value="CRAL/TRIO domain"/>
    <property type="match status" value="1"/>
</dbReference>
<dbReference type="PANTHER" id="PTHR46818">
    <property type="entry name" value="DOMAIN-CONTAINING PROTEIN, PUTATIVE-RELATED"/>
    <property type="match status" value="1"/>
</dbReference>
<dbReference type="PROSITE" id="PS50191">
    <property type="entry name" value="CRAL_TRIO"/>
    <property type="match status" value="1"/>
</dbReference>
<evidence type="ECO:0000256" key="1">
    <source>
        <dbReference type="SAM" id="MobiDB-lite"/>
    </source>
</evidence>
<dbReference type="VEuPathDB" id="ToxoDB:cyc_01462"/>
<keyword evidence="4" id="KW-1185">Reference proteome</keyword>